<comment type="similarity">
    <text evidence="1">Belongs to the LysR transcriptional regulatory family.</text>
</comment>
<evidence type="ECO:0000256" key="1">
    <source>
        <dbReference type="ARBA" id="ARBA00009437"/>
    </source>
</evidence>
<feature type="domain" description="HTH lysR-type" evidence="5">
    <location>
        <begin position="1"/>
        <end position="58"/>
    </location>
</feature>
<accession>A0ABS2ELW4</accession>
<dbReference type="PANTHER" id="PTHR30419">
    <property type="entry name" value="HTH-TYPE TRANSCRIPTIONAL REGULATOR YBHD"/>
    <property type="match status" value="1"/>
</dbReference>
<dbReference type="Gene3D" id="1.10.10.10">
    <property type="entry name" value="Winged helix-like DNA-binding domain superfamily/Winged helix DNA-binding domain"/>
    <property type="match status" value="1"/>
</dbReference>
<name>A0ABS2ELW4_9LACO</name>
<dbReference type="PRINTS" id="PR00039">
    <property type="entry name" value="HTHLYSR"/>
</dbReference>
<evidence type="ECO:0000256" key="3">
    <source>
        <dbReference type="ARBA" id="ARBA00023125"/>
    </source>
</evidence>
<dbReference type="Pfam" id="PF03466">
    <property type="entry name" value="LysR_substrate"/>
    <property type="match status" value="1"/>
</dbReference>
<dbReference type="InterPro" id="IPR036390">
    <property type="entry name" value="WH_DNA-bd_sf"/>
</dbReference>
<organism evidence="6 7">
    <name type="scientific">Limosilactobacillus alvi</name>
    <dbReference type="NCBI Taxonomy" id="990412"/>
    <lineage>
        <taxon>Bacteria</taxon>
        <taxon>Bacillati</taxon>
        <taxon>Bacillota</taxon>
        <taxon>Bacilli</taxon>
        <taxon>Lactobacillales</taxon>
        <taxon>Lactobacillaceae</taxon>
        <taxon>Limosilactobacillus</taxon>
    </lineage>
</organism>
<dbReference type="InterPro" id="IPR050950">
    <property type="entry name" value="HTH-type_LysR_regulators"/>
</dbReference>
<dbReference type="InterPro" id="IPR000847">
    <property type="entry name" value="LysR_HTH_N"/>
</dbReference>
<evidence type="ECO:0000313" key="7">
    <source>
        <dbReference type="Proteomes" id="UP000776629"/>
    </source>
</evidence>
<dbReference type="InterPro" id="IPR036388">
    <property type="entry name" value="WH-like_DNA-bd_sf"/>
</dbReference>
<evidence type="ECO:0000259" key="5">
    <source>
        <dbReference type="PROSITE" id="PS50931"/>
    </source>
</evidence>
<proteinExistence type="inferred from homology"/>
<dbReference type="PANTHER" id="PTHR30419:SF28">
    <property type="entry name" value="HTH-TYPE TRANSCRIPTIONAL REGULATOR BSDA"/>
    <property type="match status" value="1"/>
</dbReference>
<dbReference type="CDD" id="cd05466">
    <property type="entry name" value="PBP2_LTTR_substrate"/>
    <property type="match status" value="1"/>
</dbReference>
<evidence type="ECO:0000256" key="4">
    <source>
        <dbReference type="ARBA" id="ARBA00023163"/>
    </source>
</evidence>
<dbReference type="PROSITE" id="PS50931">
    <property type="entry name" value="HTH_LYSR"/>
    <property type="match status" value="1"/>
</dbReference>
<evidence type="ECO:0000313" key="6">
    <source>
        <dbReference type="EMBL" id="MBM6753507.1"/>
    </source>
</evidence>
<reference evidence="6 7" key="1">
    <citation type="journal article" date="2021" name="Sci. Rep.">
        <title>The distribution of antibiotic resistance genes in chicken gut microbiota commensals.</title>
        <authorList>
            <person name="Juricova H."/>
            <person name="Matiasovicova J."/>
            <person name="Kubasova T."/>
            <person name="Cejkova D."/>
            <person name="Rychlik I."/>
        </authorList>
    </citation>
    <scope>NUCLEOTIDE SEQUENCE [LARGE SCALE GENOMIC DNA]</scope>
    <source>
        <strain evidence="6 7">An810</strain>
    </source>
</reference>
<dbReference type="EMBL" id="JACJJQ010000005">
    <property type="protein sequence ID" value="MBM6753507.1"/>
    <property type="molecule type" value="Genomic_DNA"/>
</dbReference>
<dbReference type="Gene3D" id="3.40.190.10">
    <property type="entry name" value="Periplasmic binding protein-like II"/>
    <property type="match status" value="2"/>
</dbReference>
<dbReference type="SUPFAM" id="SSF46785">
    <property type="entry name" value="Winged helix' DNA-binding domain"/>
    <property type="match status" value="1"/>
</dbReference>
<keyword evidence="3" id="KW-0238">DNA-binding</keyword>
<dbReference type="Pfam" id="PF00126">
    <property type="entry name" value="HTH_1"/>
    <property type="match status" value="1"/>
</dbReference>
<dbReference type="SUPFAM" id="SSF53850">
    <property type="entry name" value="Periplasmic binding protein-like II"/>
    <property type="match status" value="1"/>
</dbReference>
<keyword evidence="7" id="KW-1185">Reference proteome</keyword>
<evidence type="ECO:0000256" key="2">
    <source>
        <dbReference type="ARBA" id="ARBA00023015"/>
    </source>
</evidence>
<dbReference type="RefSeq" id="WP_204776003.1">
    <property type="nucleotide sequence ID" value="NZ_JACJJQ010000005.1"/>
</dbReference>
<dbReference type="InterPro" id="IPR005119">
    <property type="entry name" value="LysR_subst-bd"/>
</dbReference>
<gene>
    <name evidence="6" type="ORF">H5993_01820</name>
</gene>
<keyword evidence="2" id="KW-0805">Transcription regulation</keyword>
<protein>
    <submittedName>
        <fullName evidence="6">LysR family transcriptional regulator</fullName>
    </submittedName>
</protein>
<comment type="caution">
    <text evidence="6">The sequence shown here is derived from an EMBL/GenBank/DDBJ whole genome shotgun (WGS) entry which is preliminary data.</text>
</comment>
<dbReference type="Proteomes" id="UP000776629">
    <property type="component" value="Unassembled WGS sequence"/>
</dbReference>
<sequence length="300" mass="33556">MAQFPYQIFATVVEAGSFAKAAAKLNVTPSAVSHAVSQLEREFGFPIFYRARAGVTLTADGAQLLPYIEEILSLEMNLSQRVEQIRGVNAGQIRIGAFSSICVSWLPKIIQQFKEQYPAIEVKIIQGDFNEIAHQTQLGELDLGFTAMPVSEKVTVYPLINDPIYCVTPADFTPANGATITEKDVAGQKFILQQIDYDRDTKLVLDYYRVTQNSLTFSIDDQSILAMVEAKLGFGVLPKLALQKLTGPVKIHRFEKEFQRHLALVANRTQEKAPATQKMVTLIHDFLANEYGNQLIWQKK</sequence>
<keyword evidence="4" id="KW-0804">Transcription</keyword>